<organism evidence="5 6">
    <name type="scientific">Dinoroseobacter shibae (strain DSM 16493 / NCIMB 14021 / DFL 12)</name>
    <dbReference type="NCBI Taxonomy" id="398580"/>
    <lineage>
        <taxon>Bacteria</taxon>
        <taxon>Pseudomonadati</taxon>
        <taxon>Pseudomonadota</taxon>
        <taxon>Alphaproteobacteria</taxon>
        <taxon>Rhodobacterales</taxon>
        <taxon>Roseobacteraceae</taxon>
        <taxon>Dinoroseobacter</taxon>
    </lineage>
</organism>
<dbReference type="SUPFAM" id="SSF49313">
    <property type="entry name" value="Cadherin-like"/>
    <property type="match status" value="1"/>
</dbReference>
<dbReference type="InterPro" id="IPR033764">
    <property type="entry name" value="Sdr_B"/>
</dbReference>
<dbReference type="Gene3D" id="2.60.120.260">
    <property type="entry name" value="Galactose-binding domain-like"/>
    <property type="match status" value="2"/>
</dbReference>
<dbReference type="CDD" id="cd02795">
    <property type="entry name" value="CBM6-CBM35-CBM36_like"/>
    <property type="match status" value="1"/>
</dbReference>
<dbReference type="PROSITE" id="PS50268">
    <property type="entry name" value="CADHERIN_2"/>
    <property type="match status" value="1"/>
</dbReference>
<dbReference type="HOGENOM" id="CLU_240086_0_0_5"/>
<feature type="domain" description="Cadherin" evidence="4">
    <location>
        <begin position="313"/>
        <end position="402"/>
    </location>
</feature>
<dbReference type="SMART" id="SM00112">
    <property type="entry name" value="CA"/>
    <property type="match status" value="1"/>
</dbReference>
<dbReference type="GO" id="GO:0016020">
    <property type="term" value="C:membrane"/>
    <property type="evidence" value="ECO:0007669"/>
    <property type="project" value="InterPro"/>
</dbReference>
<dbReference type="InterPro" id="IPR002126">
    <property type="entry name" value="Cadherin-like_dom"/>
</dbReference>
<dbReference type="PANTHER" id="PTHR23303">
    <property type="entry name" value="CARBOXYPEPTIDASE REGULATORY REGION-CONTAINING"/>
    <property type="match status" value="1"/>
</dbReference>
<sequence length="1727" mass="178658">MTTTYEFTAFSEDDLVRQGTIGKGLGVGDKFVMPAGATYTISTTDDDNKLSGDKDDDATDSTGQYAVVNGVEVPHKQVYIEKYYVLKGSDGKTYKLAEIEIEDYKAPGQGDDFFTFIGDVPPAGVELKVKDDSGSKGIEYAKLGAGPLEGDTGGKTTFVIEAEDMNDNGFRTVHGDQASGGELVKLEGHEGRLSTHFDGPSATYDLTLFAQDECDGESRIKVFINGVLVESFKLDNDNDGGGSDNGGFSAFTIEGLHIPQGAKIEIKAERDDGEWVRIDKIELTTDDSAPANTAPVFDNLPDNGILHVDENETEIFNIDSTDAEGDSFTYSIVGGRDGAMFEIDPHTGELSFKTAKDFENPTSGGNNNTYDVTVAVTDENGNATTKDLWVKVKDVDEPNPTCIVIEAEDMHLSGYSVEHNGDAHGGANIKLAEHCGVAETVFSGPSGTYDLSVFSMDENDGNGAIDVFVNGHYVDTIWLDQGNDGQGGANSGSTFSEDVFQDLMLNTGDVISLVGYMDGGEFARIDKIELCQDGKTCPPDFLKLDFSGLTRGTTVSNQFEGVTITAQKAGDGAGSPNDAMIFDSNNPTGGDHDLGYNGLGNILIISEDNDASDPDDNAHGGVITFDFDAPSDLQNIRLLDIEESGGTIKLFDADGTLIKTVGIPAAGDNSNQLIDLDAADVGSMQIHLVGSGAVDDLCWKPGEPAPEPASIAGRYFCDENDNDVDDGEPGVAGATVELLDAAGNVVATTQTDDTGGYSFTGLDAGTYAVRFAPDATGKTFVAQDVGNDADDSDVDPTTGTTGPITLMAGEDKTDVDAGVEDPGTASVGDTVWFDANGNGLLDGGENGVSGVSVTLTGAGADGVLGTADDTSVTDVTDGNGEYLFEGLDAGSYKVTFDASTTGGLVFTTEGAAADDAVDGDSDADATTGMTEAFELSIGEAERDIDAGLVDPGTATLGGRYFCDDDKDGLEDSGEPGLVGLTVELLDAAGNVVDDTTTGADGSYLFTGLEAGTYSVRFQADPDGKEFVAQNVGSDDTVDSDVDPSTGVSDPVVVGVGEDVRDVDAGVADPGTAAIAGRLFCDENDDSVDNNEPGVSGVEVQLLNAAGAVIATATTATDGSYEFTGLNAGDYSVRFPTEVDGKVLVDSNVGGDDTIDSDADQGTGETGTITLAIGERSEDNDAGIEDPGTASLAGRYFCDENDNDLDDNEPGIANARVVLLTAAGAFVAETVTAADGSYEFTGLAAGDYKVSFAPDVLGKVFVAQDAGDDAIDSDVDPNTGETGVISVAIGDAITDVDAGVEDPGTASLGDKVFLDANGNGVQDAGEAGVADVTVLLLDETGAVIGTTETDDLGMYSFGGLDAGTYAVQFVEPDGFDFTTPNVGGDDTADSDAEASGITQQVTLAIGENNPTLDAGLVVENGDPTPMDDMGKICANELLTLDVLANDTDPDGDSLTITEINGNEIIDGQTLEIDGVFVTLNGGSLTFDGEAAFEALDIGEEADVTYSYTVTDGNGGFAQADVDVTFCGTAEDLADIALSLPVQVEYQIIDGYNLGNSDAYTVQLTSTDARLDGLITEAAYCVSAFDPAAAGPDFATAPVLGGNLFVADAALLPDNVLDGQVGINGQSAEENLDLVNWILNQDFESQGFTDAEVQAAIWGLTDSIDFIPGIFGDLEDVREIVALAEANGEGFEAGAGDVVGLIIDPNPATSTNSQPFIIGVEFDNIDCLC</sequence>
<dbReference type="SUPFAM" id="SSF117074">
    <property type="entry name" value="Hypothetical protein PA1324"/>
    <property type="match status" value="6"/>
</dbReference>
<evidence type="ECO:0000259" key="4">
    <source>
        <dbReference type="PROSITE" id="PS50268"/>
    </source>
</evidence>
<dbReference type="InterPro" id="IPR013783">
    <property type="entry name" value="Ig-like_fold"/>
</dbReference>
<dbReference type="GO" id="GO:0005509">
    <property type="term" value="F:calcium ion binding"/>
    <property type="evidence" value="ECO:0007669"/>
    <property type="project" value="InterPro"/>
</dbReference>
<proteinExistence type="predicted"/>
<dbReference type="SMR" id="A8LQ85"/>
<dbReference type="InterPro" id="IPR015919">
    <property type="entry name" value="Cadherin-like_sf"/>
</dbReference>
<dbReference type="GO" id="GO:0007156">
    <property type="term" value="P:homophilic cell adhesion via plasma membrane adhesion molecules"/>
    <property type="evidence" value="ECO:0007669"/>
    <property type="project" value="InterPro"/>
</dbReference>
<dbReference type="CDD" id="cd11304">
    <property type="entry name" value="Cadherin_repeat"/>
    <property type="match status" value="1"/>
</dbReference>
<dbReference type="KEGG" id="dsh:Dshi_3592"/>
<evidence type="ECO:0000256" key="1">
    <source>
        <dbReference type="ARBA" id="ARBA00004613"/>
    </source>
</evidence>
<dbReference type="STRING" id="398580.Dshi_3592"/>
<dbReference type="eggNOG" id="COG4932">
    <property type="taxonomic scope" value="Bacteria"/>
</dbReference>
<dbReference type="PANTHER" id="PTHR23303:SF15">
    <property type="entry name" value="COLOSSIN-A"/>
    <property type="match status" value="1"/>
</dbReference>
<comment type="subcellular location">
    <subcellularLocation>
        <location evidence="1">Secreted</location>
    </subcellularLocation>
</comment>
<evidence type="ECO:0000256" key="3">
    <source>
        <dbReference type="ARBA" id="ARBA00022729"/>
    </source>
</evidence>
<name>A8LQ85_DINSH</name>
<evidence type="ECO:0000313" key="5">
    <source>
        <dbReference type="EMBL" id="ABV95325.1"/>
    </source>
</evidence>
<dbReference type="Pfam" id="PF17210">
    <property type="entry name" value="SdrD_B"/>
    <property type="match status" value="6"/>
</dbReference>
<gene>
    <name evidence="5" type="ordered locus">Dshi_3592</name>
</gene>
<accession>A8LQ85</accession>
<dbReference type="Gene3D" id="2.60.40.10">
    <property type="entry name" value="Immunoglobulins"/>
    <property type="match status" value="6"/>
</dbReference>
<dbReference type="RefSeq" id="WP_012180248.1">
    <property type="nucleotide sequence ID" value="NC_009952.1"/>
</dbReference>
<evidence type="ECO:0000313" key="6">
    <source>
        <dbReference type="Proteomes" id="UP000006833"/>
    </source>
</evidence>
<dbReference type="Gene3D" id="2.60.40.60">
    <property type="entry name" value="Cadherins"/>
    <property type="match status" value="1"/>
</dbReference>
<evidence type="ECO:0000256" key="2">
    <source>
        <dbReference type="ARBA" id="ARBA00022525"/>
    </source>
</evidence>
<keyword evidence="6" id="KW-1185">Reference proteome</keyword>
<dbReference type="InterPro" id="IPR051417">
    <property type="entry name" value="SDr/BOS_complex"/>
</dbReference>
<keyword evidence="2" id="KW-0964">Secreted</keyword>
<dbReference type="Pfam" id="PF00028">
    <property type="entry name" value="Cadherin"/>
    <property type="match status" value="1"/>
</dbReference>
<keyword evidence="3" id="KW-0732">Signal</keyword>
<reference evidence="6" key="1">
    <citation type="journal article" date="2010" name="ISME J.">
        <title>The complete genome sequence of the algal symbiont Dinoroseobacter shibae: a hitchhiker's guide to life in the sea.</title>
        <authorList>
            <person name="Wagner-Dobler I."/>
            <person name="Ballhausen B."/>
            <person name="Berger M."/>
            <person name="Brinkhoff T."/>
            <person name="Buchholz I."/>
            <person name="Bunk B."/>
            <person name="Cypionka H."/>
            <person name="Daniel R."/>
            <person name="Drepper T."/>
            <person name="Gerdts G."/>
            <person name="Hahnke S."/>
            <person name="Han C."/>
            <person name="Jahn D."/>
            <person name="Kalhoefer D."/>
            <person name="Kiss H."/>
            <person name="Klenk H.P."/>
            <person name="Kyrpides N."/>
            <person name="Liebl W."/>
            <person name="Liesegang H."/>
            <person name="Meincke L."/>
            <person name="Pati A."/>
            <person name="Petersen J."/>
            <person name="Piekarski T."/>
            <person name="Pommerenke C."/>
            <person name="Pradella S."/>
            <person name="Pukall R."/>
            <person name="Rabus R."/>
            <person name="Stackebrandt E."/>
            <person name="Thole S."/>
            <person name="Thompson L."/>
            <person name="Tielen P."/>
            <person name="Tomasch J."/>
            <person name="von Jan M."/>
            <person name="Wanphrut N."/>
            <person name="Wichels A."/>
            <person name="Zech H."/>
            <person name="Simon M."/>
        </authorList>
    </citation>
    <scope>NUCLEOTIDE SEQUENCE [LARGE SCALE GENOMIC DNA]</scope>
    <source>
        <strain evidence="6">DSM 16493 / NCIMB 14021 / DFL 12</strain>
    </source>
</reference>
<dbReference type="EMBL" id="CP000830">
    <property type="protein sequence ID" value="ABV95325.1"/>
    <property type="molecule type" value="Genomic_DNA"/>
</dbReference>
<dbReference type="GO" id="GO:0005576">
    <property type="term" value="C:extracellular region"/>
    <property type="evidence" value="ECO:0007669"/>
    <property type="project" value="UniProtKB-SubCell"/>
</dbReference>
<protein>
    <recommendedName>
        <fullName evidence="4">Cadherin domain-containing protein</fullName>
    </recommendedName>
</protein>
<dbReference type="Pfam" id="PF17963">
    <property type="entry name" value="Big_9"/>
    <property type="match status" value="1"/>
</dbReference>
<dbReference type="Proteomes" id="UP000006833">
    <property type="component" value="Chromosome"/>
</dbReference>
<dbReference type="OrthoDB" id="9773411at2"/>